<dbReference type="AlphaFoldDB" id="A0AAU9UT33"/>
<keyword evidence="3" id="KW-1185">Reference proteome</keyword>
<accession>A0AAU9UT33</accession>
<feature type="domain" description="DDE-1" evidence="1">
    <location>
        <begin position="44"/>
        <end position="135"/>
    </location>
</feature>
<dbReference type="GO" id="GO:0003676">
    <property type="term" value="F:nucleic acid binding"/>
    <property type="evidence" value="ECO:0007669"/>
    <property type="project" value="InterPro"/>
</dbReference>
<dbReference type="EMBL" id="CAKOGL010000023">
    <property type="protein sequence ID" value="CAH2101070.1"/>
    <property type="molecule type" value="Genomic_DNA"/>
</dbReference>
<proteinExistence type="predicted"/>
<name>A0AAU9UT33_EUPED</name>
<dbReference type="InterPro" id="IPR004875">
    <property type="entry name" value="DDE_SF_endonuclease_dom"/>
</dbReference>
<sequence>MDVFEVNCKGVTRKYLITVDHFSDFYELDILKDLSAKETINTSTASGEMFAPYVVYKADNLWTNWCANGPDGARYNRTKSGWFDKDTFQDWFNTIIIPWAVKTSAPKVLIGDNLSSHLNINMITKCEENNIRFYFCRPIQRTTPNH</sequence>
<organism evidence="2 3">
    <name type="scientific">Euphydryas editha</name>
    <name type="common">Edith's checkerspot</name>
    <dbReference type="NCBI Taxonomy" id="104508"/>
    <lineage>
        <taxon>Eukaryota</taxon>
        <taxon>Metazoa</taxon>
        <taxon>Ecdysozoa</taxon>
        <taxon>Arthropoda</taxon>
        <taxon>Hexapoda</taxon>
        <taxon>Insecta</taxon>
        <taxon>Pterygota</taxon>
        <taxon>Neoptera</taxon>
        <taxon>Endopterygota</taxon>
        <taxon>Lepidoptera</taxon>
        <taxon>Glossata</taxon>
        <taxon>Ditrysia</taxon>
        <taxon>Papilionoidea</taxon>
        <taxon>Nymphalidae</taxon>
        <taxon>Nymphalinae</taxon>
        <taxon>Euphydryas</taxon>
    </lineage>
</organism>
<reference evidence="2" key="1">
    <citation type="submission" date="2022-03" db="EMBL/GenBank/DDBJ databases">
        <authorList>
            <person name="Tunstrom K."/>
        </authorList>
    </citation>
    <scope>NUCLEOTIDE SEQUENCE</scope>
</reference>
<dbReference type="Pfam" id="PF03184">
    <property type="entry name" value="DDE_1"/>
    <property type="match status" value="1"/>
</dbReference>
<protein>
    <recommendedName>
        <fullName evidence="1">DDE-1 domain-containing protein</fullName>
    </recommendedName>
</protein>
<comment type="caution">
    <text evidence="2">The sequence shown here is derived from an EMBL/GenBank/DDBJ whole genome shotgun (WGS) entry which is preliminary data.</text>
</comment>
<evidence type="ECO:0000259" key="1">
    <source>
        <dbReference type="Pfam" id="PF03184"/>
    </source>
</evidence>
<evidence type="ECO:0000313" key="3">
    <source>
        <dbReference type="Proteomes" id="UP001153954"/>
    </source>
</evidence>
<evidence type="ECO:0000313" key="2">
    <source>
        <dbReference type="EMBL" id="CAH2101070.1"/>
    </source>
</evidence>
<dbReference type="Proteomes" id="UP001153954">
    <property type="component" value="Unassembled WGS sequence"/>
</dbReference>
<gene>
    <name evidence="2" type="ORF">EEDITHA_LOCUS15863</name>
</gene>